<dbReference type="STRING" id="192814.GCA_900166575_03489"/>
<sequence>MNNKERELIVHNVVEEIYDHYPHLWDKFGQNGRDRTEEDNYHHLDHLKAAFDMDSADFFMDYTDWLNNVLTSRGVGTFLIIDNFERLIRQFKTLKLEDEKEQRVYVEYLQQALQRLQTLSSKR</sequence>
<dbReference type="AlphaFoldDB" id="A0A4Z0GY13"/>
<gene>
    <name evidence="1" type="ORF">E4663_12890</name>
</gene>
<comment type="caution">
    <text evidence="1">The sequence shown here is derived from an EMBL/GenBank/DDBJ whole genome shotgun (WGS) entry which is preliminary data.</text>
</comment>
<evidence type="ECO:0000313" key="2">
    <source>
        <dbReference type="Proteomes" id="UP000297982"/>
    </source>
</evidence>
<protein>
    <submittedName>
        <fullName evidence="1">Uncharacterized protein</fullName>
    </submittedName>
</protein>
<proteinExistence type="predicted"/>
<dbReference type="RefSeq" id="WP_135327919.1">
    <property type="nucleotide sequence ID" value="NZ_SRJC01000003.1"/>
</dbReference>
<evidence type="ECO:0000313" key="1">
    <source>
        <dbReference type="EMBL" id="TGB02236.1"/>
    </source>
</evidence>
<dbReference type="Proteomes" id="UP000297982">
    <property type="component" value="Unassembled WGS sequence"/>
</dbReference>
<accession>A0A4Z0GY13</accession>
<organism evidence="1 2">
    <name type="scientific">Halobacillus salinus</name>
    <dbReference type="NCBI Taxonomy" id="192814"/>
    <lineage>
        <taxon>Bacteria</taxon>
        <taxon>Bacillati</taxon>
        <taxon>Bacillota</taxon>
        <taxon>Bacilli</taxon>
        <taxon>Bacillales</taxon>
        <taxon>Bacillaceae</taxon>
        <taxon>Halobacillus</taxon>
    </lineage>
</organism>
<keyword evidence="2" id="KW-1185">Reference proteome</keyword>
<name>A0A4Z0GY13_9BACI</name>
<reference evidence="1 2" key="1">
    <citation type="journal article" date="2003" name="Int. J. Syst. Evol. Microbiol.">
        <title>Halobacillus salinus sp. nov., isolated from a salt lake on the coast of the East Sea in Korea.</title>
        <authorList>
            <person name="Yoon J.H."/>
            <person name="Kang K.H."/>
            <person name="Park Y.H."/>
        </authorList>
    </citation>
    <scope>NUCLEOTIDE SEQUENCE [LARGE SCALE GENOMIC DNA]</scope>
    <source>
        <strain evidence="1 2">HSL-3</strain>
    </source>
</reference>
<dbReference type="EMBL" id="SRJC01000003">
    <property type="protein sequence ID" value="TGB02236.1"/>
    <property type="molecule type" value="Genomic_DNA"/>
</dbReference>